<gene>
    <name evidence="2" type="ORF">PoB_001212200</name>
</gene>
<name>A0AAV3YT33_9GAST</name>
<accession>A0AAV3YT33</accession>
<protein>
    <submittedName>
        <fullName evidence="2">Uncharacterized protein</fullName>
    </submittedName>
</protein>
<evidence type="ECO:0000313" key="3">
    <source>
        <dbReference type="Proteomes" id="UP000735302"/>
    </source>
</evidence>
<dbReference type="Proteomes" id="UP000735302">
    <property type="component" value="Unassembled WGS sequence"/>
</dbReference>
<dbReference type="EMBL" id="BLXT01001437">
    <property type="protein sequence ID" value="GFN85616.1"/>
    <property type="molecule type" value="Genomic_DNA"/>
</dbReference>
<keyword evidence="3" id="KW-1185">Reference proteome</keyword>
<dbReference type="AlphaFoldDB" id="A0AAV3YT33"/>
<feature type="compositionally biased region" description="Polar residues" evidence="1">
    <location>
        <begin position="69"/>
        <end position="79"/>
    </location>
</feature>
<feature type="region of interest" description="Disordered" evidence="1">
    <location>
        <begin position="63"/>
        <end position="83"/>
    </location>
</feature>
<proteinExistence type="predicted"/>
<organism evidence="2 3">
    <name type="scientific">Plakobranchus ocellatus</name>
    <dbReference type="NCBI Taxonomy" id="259542"/>
    <lineage>
        <taxon>Eukaryota</taxon>
        <taxon>Metazoa</taxon>
        <taxon>Spiralia</taxon>
        <taxon>Lophotrochozoa</taxon>
        <taxon>Mollusca</taxon>
        <taxon>Gastropoda</taxon>
        <taxon>Heterobranchia</taxon>
        <taxon>Euthyneura</taxon>
        <taxon>Panpulmonata</taxon>
        <taxon>Sacoglossa</taxon>
        <taxon>Placobranchoidea</taxon>
        <taxon>Plakobranchidae</taxon>
        <taxon>Plakobranchus</taxon>
    </lineage>
</organism>
<comment type="caution">
    <text evidence="2">The sequence shown here is derived from an EMBL/GenBank/DDBJ whole genome shotgun (WGS) entry which is preliminary data.</text>
</comment>
<reference evidence="2 3" key="1">
    <citation type="journal article" date="2021" name="Elife">
        <title>Chloroplast acquisition without the gene transfer in kleptoplastic sea slugs, Plakobranchus ocellatus.</title>
        <authorList>
            <person name="Maeda T."/>
            <person name="Takahashi S."/>
            <person name="Yoshida T."/>
            <person name="Shimamura S."/>
            <person name="Takaki Y."/>
            <person name="Nagai Y."/>
            <person name="Toyoda A."/>
            <person name="Suzuki Y."/>
            <person name="Arimoto A."/>
            <person name="Ishii H."/>
            <person name="Satoh N."/>
            <person name="Nishiyama T."/>
            <person name="Hasebe M."/>
            <person name="Maruyama T."/>
            <person name="Minagawa J."/>
            <person name="Obokata J."/>
            <person name="Shigenobu S."/>
        </authorList>
    </citation>
    <scope>NUCLEOTIDE SEQUENCE [LARGE SCALE GENOMIC DNA]</scope>
</reference>
<sequence>MVHICGHSPKHDTPIMSQGYDITTPCKLCSQTFENLLKIPRPKETDSRVRLVAARNTLESVWREPRPRQSYSSQSGVRQTDSKIVWRPPGRLQSVFGGRYRDSRVFLAAAMLTLESFWGRVVLARYTEAS</sequence>
<evidence type="ECO:0000256" key="1">
    <source>
        <dbReference type="SAM" id="MobiDB-lite"/>
    </source>
</evidence>
<evidence type="ECO:0000313" key="2">
    <source>
        <dbReference type="EMBL" id="GFN85616.1"/>
    </source>
</evidence>